<dbReference type="EMBL" id="JACHJH010000002">
    <property type="protein sequence ID" value="MBB4892265.1"/>
    <property type="molecule type" value="Genomic_DNA"/>
</dbReference>
<dbReference type="SUPFAM" id="SSF46785">
    <property type="entry name" value="Winged helix' DNA-binding domain"/>
    <property type="match status" value="1"/>
</dbReference>
<dbReference type="PANTHER" id="PTHR33204">
    <property type="entry name" value="TRANSCRIPTIONAL REGULATOR, MARR FAMILY"/>
    <property type="match status" value="1"/>
</dbReference>
<keyword evidence="6" id="KW-1185">Reference proteome</keyword>
<comment type="caution">
    <text evidence="5">The sequence shown here is derived from an EMBL/GenBank/DDBJ whole genome shotgun (WGS) entry which is preliminary data.</text>
</comment>
<accession>A0A7W7PL02</accession>
<evidence type="ECO:0000256" key="2">
    <source>
        <dbReference type="ARBA" id="ARBA00023125"/>
    </source>
</evidence>
<evidence type="ECO:0000256" key="3">
    <source>
        <dbReference type="ARBA" id="ARBA00023163"/>
    </source>
</evidence>
<dbReference type="PANTHER" id="PTHR33204:SF37">
    <property type="entry name" value="HTH-TYPE TRANSCRIPTIONAL REGULATOR YODB"/>
    <property type="match status" value="1"/>
</dbReference>
<dbReference type="GO" id="GO:0003677">
    <property type="term" value="F:DNA binding"/>
    <property type="evidence" value="ECO:0007669"/>
    <property type="project" value="UniProtKB-KW"/>
</dbReference>
<dbReference type="InterPro" id="IPR036388">
    <property type="entry name" value="WH-like_DNA-bd_sf"/>
</dbReference>
<proteinExistence type="predicted"/>
<dbReference type="RefSeq" id="WP_343069393.1">
    <property type="nucleotide sequence ID" value="NZ_JACHJH010000002.1"/>
</dbReference>
<dbReference type="AlphaFoldDB" id="A0A7W7PL02"/>
<evidence type="ECO:0000256" key="1">
    <source>
        <dbReference type="ARBA" id="ARBA00023015"/>
    </source>
</evidence>
<evidence type="ECO:0000313" key="6">
    <source>
        <dbReference type="Proteomes" id="UP000556084"/>
    </source>
</evidence>
<feature type="domain" description="HTH hxlR-type" evidence="4">
    <location>
        <begin position="7"/>
        <end position="105"/>
    </location>
</feature>
<reference evidence="5 6" key="1">
    <citation type="submission" date="2020-08" db="EMBL/GenBank/DDBJ databases">
        <title>Genomic Encyclopedia of Type Strains, Phase III (KMG-III): the genomes of soil and plant-associated and newly described type strains.</title>
        <authorList>
            <person name="Whitman W."/>
        </authorList>
    </citation>
    <scope>NUCLEOTIDE SEQUENCE [LARGE SCALE GENOMIC DNA]</scope>
    <source>
        <strain evidence="5 6">CECT 3266</strain>
    </source>
</reference>
<dbReference type="InterPro" id="IPR002577">
    <property type="entry name" value="HTH_HxlR"/>
</dbReference>
<protein>
    <submittedName>
        <fullName evidence="5">DNA-binding HxlR family transcriptional regulator</fullName>
    </submittedName>
</protein>
<dbReference type="Gene3D" id="1.10.10.10">
    <property type="entry name" value="Winged helix-like DNA-binding domain superfamily/Winged helix DNA-binding domain"/>
    <property type="match status" value="1"/>
</dbReference>
<sequence length="136" mass="14871">MEEEELCPCRPLLDRLGDRWSALTLSLLGEGPAYFGELERRMSPVSRKVLTQTLRGLERDGLVLRTVEQSPVVRVSYALSELGASLTGPLLAIRRWTDRHQPSVDAARSAYDAARPSPGVTALRERAAAGRATSVA</sequence>
<gene>
    <name evidence="5" type="ORF">FHS39_001276</name>
</gene>
<dbReference type="PROSITE" id="PS51118">
    <property type="entry name" value="HTH_HXLR"/>
    <property type="match status" value="1"/>
</dbReference>
<keyword evidence="2 5" id="KW-0238">DNA-binding</keyword>
<name>A0A7W7PL02_9ACTN</name>
<dbReference type="Pfam" id="PF01638">
    <property type="entry name" value="HxlR"/>
    <property type="match status" value="1"/>
</dbReference>
<keyword evidence="3" id="KW-0804">Transcription</keyword>
<dbReference type="Proteomes" id="UP000556084">
    <property type="component" value="Unassembled WGS sequence"/>
</dbReference>
<evidence type="ECO:0000259" key="4">
    <source>
        <dbReference type="PROSITE" id="PS51118"/>
    </source>
</evidence>
<keyword evidence="1" id="KW-0805">Transcription regulation</keyword>
<dbReference type="InterPro" id="IPR036390">
    <property type="entry name" value="WH_DNA-bd_sf"/>
</dbReference>
<evidence type="ECO:0000313" key="5">
    <source>
        <dbReference type="EMBL" id="MBB4892265.1"/>
    </source>
</evidence>
<organism evidence="5 6">
    <name type="scientific">Streptomyces olivoverticillatus</name>
    <dbReference type="NCBI Taxonomy" id="66427"/>
    <lineage>
        <taxon>Bacteria</taxon>
        <taxon>Bacillati</taxon>
        <taxon>Actinomycetota</taxon>
        <taxon>Actinomycetes</taxon>
        <taxon>Kitasatosporales</taxon>
        <taxon>Streptomycetaceae</taxon>
        <taxon>Streptomyces</taxon>
    </lineage>
</organism>